<dbReference type="KEGG" id="cvr:CHLNCDRAFT_138342"/>
<proteinExistence type="predicted"/>
<dbReference type="Proteomes" id="UP000008141">
    <property type="component" value="Unassembled WGS sequence"/>
</dbReference>
<dbReference type="GO" id="GO:0016810">
    <property type="term" value="F:hydrolase activity, acting on carbon-nitrogen (but not peptide) bonds"/>
    <property type="evidence" value="ECO:0007669"/>
    <property type="project" value="InterPro"/>
</dbReference>
<keyword evidence="3" id="KW-1185">Reference proteome</keyword>
<dbReference type="PANTHER" id="PTHR45985">
    <property type="match status" value="1"/>
</dbReference>
<evidence type="ECO:0000259" key="1">
    <source>
        <dbReference type="Pfam" id="PF01522"/>
    </source>
</evidence>
<reference evidence="2 3" key="1">
    <citation type="journal article" date="2010" name="Plant Cell">
        <title>The Chlorella variabilis NC64A genome reveals adaptation to photosymbiosis, coevolution with viruses, and cryptic sex.</title>
        <authorList>
            <person name="Blanc G."/>
            <person name="Duncan G."/>
            <person name="Agarkova I."/>
            <person name="Borodovsky M."/>
            <person name="Gurnon J."/>
            <person name="Kuo A."/>
            <person name="Lindquist E."/>
            <person name="Lucas S."/>
            <person name="Pangilinan J."/>
            <person name="Polle J."/>
            <person name="Salamov A."/>
            <person name="Terry A."/>
            <person name="Yamada T."/>
            <person name="Dunigan D.D."/>
            <person name="Grigoriev I.V."/>
            <person name="Claverie J.M."/>
            <person name="Van Etten J.L."/>
        </authorList>
    </citation>
    <scope>NUCLEOTIDE SEQUENCE [LARGE SCALE GENOMIC DNA]</scope>
    <source>
        <strain evidence="2 3">NC64A</strain>
    </source>
</reference>
<dbReference type="STRING" id="554065.E1ZMU3"/>
<dbReference type="Gene3D" id="3.20.20.370">
    <property type="entry name" value="Glycoside hydrolase/deacetylase"/>
    <property type="match status" value="1"/>
</dbReference>
<dbReference type="eggNOG" id="ENOG502QVDW">
    <property type="taxonomic scope" value="Eukaryota"/>
</dbReference>
<dbReference type="GeneID" id="17352330"/>
<protein>
    <recommendedName>
        <fullName evidence="1">NodB homology domain-containing protein</fullName>
    </recommendedName>
</protein>
<evidence type="ECO:0000313" key="3">
    <source>
        <dbReference type="Proteomes" id="UP000008141"/>
    </source>
</evidence>
<dbReference type="PANTHER" id="PTHR45985:SF3">
    <property type="entry name" value="CHITIN DEACETYLASE-LIKE 4"/>
    <property type="match status" value="1"/>
</dbReference>
<dbReference type="RefSeq" id="XP_005844853.1">
    <property type="nucleotide sequence ID" value="XM_005844791.1"/>
</dbReference>
<dbReference type="InParanoid" id="E1ZMU3"/>
<dbReference type="GO" id="GO:0005975">
    <property type="term" value="P:carbohydrate metabolic process"/>
    <property type="evidence" value="ECO:0007669"/>
    <property type="project" value="InterPro"/>
</dbReference>
<dbReference type="InterPro" id="IPR052740">
    <property type="entry name" value="CE4"/>
</dbReference>
<evidence type="ECO:0000313" key="2">
    <source>
        <dbReference type="EMBL" id="EFN52751.1"/>
    </source>
</evidence>
<gene>
    <name evidence="2" type="ORF">CHLNCDRAFT_138342</name>
</gene>
<sequence length="307" mass="33992">MPPGGLRPSRVPQFVLFTHDDAVDGEAHRLVKSVTAGRAANGCPLTATMFISSRFHDERTDCGLVRDLFRSGYEIADHSLNHPNPFDISQAELRAEMANQRAWLARGCGIPAGAIVGWRTPYLKVTTDTRQLLHSLGFLYDTSLVEPGTGSVSGGMGARLWPFNMAYGNPINCNVGIFSKFQKCSRTERYPGMWQVPLWELTAAGNYWMDYGRDGANGDVFNILKANFDAGYGGNRAPFPIFVHSPFLKSNLDSVTRFVDYARSLPHVYFVTMRQLIGWMKNPIPIDQLTPTSLGCSTGLTRQSSTM</sequence>
<name>E1ZMU3_CHLVA</name>
<accession>E1ZMU3</accession>
<dbReference type="InterPro" id="IPR011330">
    <property type="entry name" value="Glyco_hydro/deAcase_b/a-brl"/>
</dbReference>
<dbReference type="InterPro" id="IPR002509">
    <property type="entry name" value="NODB_dom"/>
</dbReference>
<dbReference type="SUPFAM" id="SSF88713">
    <property type="entry name" value="Glycoside hydrolase/deacetylase"/>
    <property type="match status" value="1"/>
</dbReference>
<dbReference type="EMBL" id="GL433854">
    <property type="protein sequence ID" value="EFN52751.1"/>
    <property type="molecule type" value="Genomic_DNA"/>
</dbReference>
<dbReference type="CDD" id="cd10919">
    <property type="entry name" value="CE4_CDA_like"/>
    <property type="match status" value="1"/>
</dbReference>
<dbReference type="Pfam" id="PF01522">
    <property type="entry name" value="Polysacc_deac_1"/>
    <property type="match status" value="1"/>
</dbReference>
<dbReference type="AlphaFoldDB" id="E1ZMU3"/>
<organism evidence="3">
    <name type="scientific">Chlorella variabilis</name>
    <name type="common">Green alga</name>
    <dbReference type="NCBI Taxonomy" id="554065"/>
    <lineage>
        <taxon>Eukaryota</taxon>
        <taxon>Viridiplantae</taxon>
        <taxon>Chlorophyta</taxon>
        <taxon>core chlorophytes</taxon>
        <taxon>Trebouxiophyceae</taxon>
        <taxon>Chlorellales</taxon>
        <taxon>Chlorellaceae</taxon>
        <taxon>Chlorella clade</taxon>
        <taxon>Chlorella</taxon>
    </lineage>
</organism>
<feature type="domain" description="NodB homology" evidence="1">
    <location>
        <begin position="45"/>
        <end position="138"/>
    </location>
</feature>
<dbReference type="OrthoDB" id="504708at2759"/>